<gene>
    <name evidence="1" type="ORF">VARV_NEP73_175_170</name>
</gene>
<reference evidence="1 2" key="1">
    <citation type="journal article" date="2006" name="Science">
        <title>Genome sequence diversity and clues to the evolution of variola (smallpox) virus.</title>
        <authorList>
            <person name="Esposito J.J."/>
            <person name="Sammons S.A."/>
            <person name="Frace A.M."/>
            <person name="Osborne J.D."/>
            <person name="Olsen-Rasmussen M."/>
            <person name="Zhang M."/>
            <person name="Govil D."/>
            <person name="Damon I.K."/>
            <person name="Kline R."/>
            <person name="Laker M."/>
            <person name="Li Y."/>
            <person name="Smith G.L."/>
            <person name="Meyer H."/>
            <person name="LeDuc J.W."/>
            <person name="Wohlhueter R.M."/>
        </authorList>
    </citation>
    <scope>NUCLEOTIDE SEQUENCE [LARGE SCALE GENOMIC DNA]</scope>
    <source>
        <strain evidence="1">Nepal 1973 V73-175</strain>
    </source>
</reference>
<dbReference type="EMBL" id="DQ437588">
    <property type="protein sequence ID" value="ABG44955.1"/>
    <property type="molecule type" value="Genomic_DNA"/>
</dbReference>
<proteinExistence type="predicted"/>
<protein>
    <submittedName>
        <fullName evidence="1">Vascular endothelial growth factor-like protein</fullName>
    </submittedName>
</protein>
<accession>Q0NSM5</accession>
<sequence length="45" mass="5201">MSTILEEYFMYRGGGVADDEYIYCIGDQDSSLISSIDRWKPSKPY</sequence>
<evidence type="ECO:0000313" key="2">
    <source>
        <dbReference type="Proteomes" id="UP000100387"/>
    </source>
</evidence>
<name>Q0NSM5_VARV</name>
<organismHost>
    <name type="scientific">Homo sapiens</name>
    <name type="common">Human</name>
    <dbReference type="NCBI Taxonomy" id="9606"/>
</organismHost>
<evidence type="ECO:0000313" key="1">
    <source>
        <dbReference type="EMBL" id="ABG44955.1"/>
    </source>
</evidence>
<dbReference type="Proteomes" id="UP000100387">
    <property type="component" value="Segment"/>
</dbReference>
<organism evidence="1 2">
    <name type="scientific">Variola virus</name>
    <dbReference type="NCBI Taxonomy" id="10255"/>
    <lineage>
        <taxon>Viruses</taxon>
        <taxon>Varidnaviria</taxon>
        <taxon>Bamfordvirae</taxon>
        <taxon>Nucleocytoviricota</taxon>
        <taxon>Pokkesviricetes</taxon>
        <taxon>Chitovirales</taxon>
        <taxon>Poxviridae</taxon>
        <taxon>Chordopoxvirinae</taxon>
        <taxon>Orthopoxvirus</taxon>
        <taxon>Orthopoxvirus variola</taxon>
    </lineage>
</organism>